<dbReference type="OMA" id="RANCMSH"/>
<dbReference type="AlphaFoldDB" id="R7VG21"/>
<dbReference type="PROSITE" id="PS51019">
    <property type="entry name" value="REELIN"/>
    <property type="match status" value="1"/>
</dbReference>
<dbReference type="PANTHER" id="PTHR45828:SF42">
    <property type="entry name" value="DEFENSE PROTEIN L(2)34FC"/>
    <property type="match status" value="1"/>
</dbReference>
<dbReference type="InterPro" id="IPR002861">
    <property type="entry name" value="Reeler_dom"/>
</dbReference>
<dbReference type="OrthoDB" id="6418377at2759"/>
<evidence type="ECO:0000259" key="2">
    <source>
        <dbReference type="PROSITE" id="PS51019"/>
    </source>
</evidence>
<feature type="chain" id="PRO_5008789006" description="Reelin domain-containing protein" evidence="1">
    <location>
        <begin position="20"/>
        <end position="204"/>
    </location>
</feature>
<evidence type="ECO:0000313" key="5">
    <source>
        <dbReference type="Proteomes" id="UP000014760"/>
    </source>
</evidence>
<dbReference type="InterPro" id="IPR051237">
    <property type="entry name" value="Ferric-chelate_Red/DefProt"/>
</dbReference>
<feature type="domain" description="Reelin" evidence="2">
    <location>
        <begin position="14"/>
        <end position="185"/>
    </location>
</feature>
<proteinExistence type="predicted"/>
<keyword evidence="5" id="KW-1185">Reference proteome</keyword>
<protein>
    <recommendedName>
        <fullName evidence="2">Reelin domain-containing protein</fullName>
    </recommendedName>
</protein>
<reference evidence="3 5" key="2">
    <citation type="journal article" date="2013" name="Nature">
        <title>Insights into bilaterian evolution from three spiralian genomes.</title>
        <authorList>
            <person name="Simakov O."/>
            <person name="Marletaz F."/>
            <person name="Cho S.J."/>
            <person name="Edsinger-Gonzales E."/>
            <person name="Havlak P."/>
            <person name="Hellsten U."/>
            <person name="Kuo D.H."/>
            <person name="Larsson T."/>
            <person name="Lv J."/>
            <person name="Arendt D."/>
            <person name="Savage R."/>
            <person name="Osoegawa K."/>
            <person name="de Jong P."/>
            <person name="Grimwood J."/>
            <person name="Chapman J.A."/>
            <person name="Shapiro H."/>
            <person name="Aerts A."/>
            <person name="Otillar R.P."/>
            <person name="Terry A.Y."/>
            <person name="Boore J.L."/>
            <person name="Grigoriev I.V."/>
            <person name="Lindberg D.R."/>
            <person name="Seaver E.C."/>
            <person name="Weisblat D.A."/>
            <person name="Putnam N.H."/>
            <person name="Rokhsar D.S."/>
        </authorList>
    </citation>
    <scope>NUCLEOTIDE SEQUENCE</scope>
    <source>
        <strain evidence="3 5">I ESC-2004</strain>
    </source>
</reference>
<evidence type="ECO:0000313" key="4">
    <source>
        <dbReference type="EnsemblMetazoa" id="CapteP219460"/>
    </source>
</evidence>
<dbReference type="Pfam" id="PF02014">
    <property type="entry name" value="Reeler"/>
    <property type="match status" value="1"/>
</dbReference>
<dbReference type="EMBL" id="KB293927">
    <property type="protein sequence ID" value="ELU15236.1"/>
    <property type="molecule type" value="Genomic_DNA"/>
</dbReference>
<dbReference type="CDD" id="cd08544">
    <property type="entry name" value="Reeler"/>
    <property type="match status" value="1"/>
</dbReference>
<reference evidence="5" key="1">
    <citation type="submission" date="2012-12" db="EMBL/GenBank/DDBJ databases">
        <authorList>
            <person name="Hellsten U."/>
            <person name="Grimwood J."/>
            <person name="Chapman J.A."/>
            <person name="Shapiro H."/>
            <person name="Aerts A."/>
            <person name="Otillar R.P."/>
            <person name="Terry A.Y."/>
            <person name="Boore J.L."/>
            <person name="Simakov O."/>
            <person name="Marletaz F."/>
            <person name="Cho S.-J."/>
            <person name="Edsinger-Gonzales E."/>
            <person name="Havlak P."/>
            <person name="Kuo D.-H."/>
            <person name="Larsson T."/>
            <person name="Lv J."/>
            <person name="Arendt D."/>
            <person name="Savage R."/>
            <person name="Osoegawa K."/>
            <person name="de Jong P."/>
            <person name="Lindberg D.R."/>
            <person name="Seaver E.C."/>
            <person name="Weisblat D.A."/>
            <person name="Putnam N.H."/>
            <person name="Grigoriev I.V."/>
            <person name="Rokhsar D.S."/>
        </authorList>
    </citation>
    <scope>NUCLEOTIDE SEQUENCE</scope>
    <source>
        <strain evidence="5">I ESC-2004</strain>
    </source>
</reference>
<feature type="signal peptide" evidence="1">
    <location>
        <begin position="1"/>
        <end position="19"/>
    </location>
</feature>
<evidence type="ECO:0000313" key="3">
    <source>
        <dbReference type="EMBL" id="ELU15236.1"/>
    </source>
</evidence>
<evidence type="ECO:0000256" key="1">
    <source>
        <dbReference type="SAM" id="SignalP"/>
    </source>
</evidence>
<organism evidence="3">
    <name type="scientific">Capitella teleta</name>
    <name type="common">Polychaete worm</name>
    <dbReference type="NCBI Taxonomy" id="283909"/>
    <lineage>
        <taxon>Eukaryota</taxon>
        <taxon>Metazoa</taxon>
        <taxon>Spiralia</taxon>
        <taxon>Lophotrochozoa</taxon>
        <taxon>Annelida</taxon>
        <taxon>Polychaeta</taxon>
        <taxon>Sedentaria</taxon>
        <taxon>Scolecida</taxon>
        <taxon>Capitellidae</taxon>
        <taxon>Capitella</taxon>
    </lineage>
</organism>
<dbReference type="Gene3D" id="2.60.40.4060">
    <property type="entry name" value="Reeler domain"/>
    <property type="match status" value="1"/>
</dbReference>
<gene>
    <name evidence="3" type="ORF">CAPTEDRAFT_219460</name>
</gene>
<sequence>MMWKFVVLSLVMSLSSVHCYGSGPPLGRHPEVCRTMKPSHGVDPMDSEPPFLLTTGSICYKPLGLVPVSITNASIFYEGFFVLAKVSEEDNDAYGRFIREDSDKGTVQTQDCFDKVDSGISHSDDPHFFGHNFTWHAPDNFTDAIHFVATIVHETKEYWMNIRSGHLIFDEACDIETMDWPTSSAGKHSFTLLAAILAILSHFM</sequence>
<reference evidence="4" key="3">
    <citation type="submission" date="2015-06" db="UniProtKB">
        <authorList>
            <consortium name="EnsemblMetazoa"/>
        </authorList>
    </citation>
    <scope>IDENTIFICATION</scope>
</reference>
<dbReference type="HOGENOM" id="CLU_1344389_0_0_1"/>
<dbReference type="GO" id="GO:0016020">
    <property type="term" value="C:membrane"/>
    <property type="evidence" value="ECO:0007669"/>
    <property type="project" value="TreeGrafter"/>
</dbReference>
<accession>R7VG21</accession>
<dbReference type="InterPro" id="IPR042307">
    <property type="entry name" value="Reeler_sf"/>
</dbReference>
<keyword evidence="1" id="KW-0732">Signal</keyword>
<dbReference type="EnsemblMetazoa" id="CapteT219460">
    <property type="protein sequence ID" value="CapteP219460"/>
    <property type="gene ID" value="CapteG219460"/>
</dbReference>
<dbReference type="EMBL" id="AMQN01004612">
    <property type="status" value="NOT_ANNOTATED_CDS"/>
    <property type="molecule type" value="Genomic_DNA"/>
</dbReference>
<dbReference type="PANTHER" id="PTHR45828">
    <property type="entry name" value="CYTOCHROME B561/FERRIC REDUCTASE TRANSMEMBRANE"/>
    <property type="match status" value="1"/>
</dbReference>
<name>R7VG21_CAPTE</name>
<dbReference type="Proteomes" id="UP000014760">
    <property type="component" value="Unassembled WGS sequence"/>
</dbReference>